<comment type="caution">
    <text evidence="2">The sequence shown here is derived from an EMBL/GenBank/DDBJ whole genome shotgun (WGS) entry which is preliminary data.</text>
</comment>
<accession>A0A9D1MN47</accession>
<organism evidence="2 3">
    <name type="scientific">Candidatus Caccalectryoclostridium excrementigallinarum</name>
    <dbReference type="NCBI Taxonomy" id="2840710"/>
    <lineage>
        <taxon>Bacteria</taxon>
        <taxon>Bacillati</taxon>
        <taxon>Bacillota</taxon>
        <taxon>Clostridia</taxon>
        <taxon>Christensenellales</taxon>
        <taxon>Christensenellaceae</taxon>
        <taxon>Christensenellaceae incertae sedis</taxon>
        <taxon>Candidatus Caccalectryoclostridium</taxon>
    </lineage>
</organism>
<feature type="domain" description="MACPF" evidence="1">
    <location>
        <begin position="1"/>
        <end position="275"/>
    </location>
</feature>
<reference evidence="2" key="2">
    <citation type="journal article" date="2021" name="PeerJ">
        <title>Extensive microbial diversity within the chicken gut microbiome revealed by metagenomics and culture.</title>
        <authorList>
            <person name="Gilroy R."/>
            <person name="Ravi A."/>
            <person name="Getino M."/>
            <person name="Pursley I."/>
            <person name="Horton D.L."/>
            <person name="Alikhan N.F."/>
            <person name="Baker D."/>
            <person name="Gharbi K."/>
            <person name="Hall N."/>
            <person name="Watson M."/>
            <person name="Adriaenssens E.M."/>
            <person name="Foster-Nyarko E."/>
            <person name="Jarju S."/>
            <person name="Secka A."/>
            <person name="Antonio M."/>
            <person name="Oren A."/>
            <person name="Chaudhuri R.R."/>
            <person name="La Ragione R."/>
            <person name="Hildebrand F."/>
            <person name="Pallen M.J."/>
        </authorList>
    </citation>
    <scope>NUCLEOTIDE SEQUENCE</scope>
    <source>
        <strain evidence="2">9366</strain>
    </source>
</reference>
<dbReference type="InterPro" id="IPR020864">
    <property type="entry name" value="MACPF"/>
</dbReference>
<evidence type="ECO:0000313" key="3">
    <source>
        <dbReference type="Proteomes" id="UP000824145"/>
    </source>
</evidence>
<name>A0A9D1MN47_9FIRM</name>
<proteinExistence type="predicted"/>
<gene>
    <name evidence="2" type="ORF">IAB07_06360</name>
</gene>
<dbReference type="PROSITE" id="PS51412">
    <property type="entry name" value="MACPF_2"/>
    <property type="match status" value="1"/>
</dbReference>
<dbReference type="AlphaFoldDB" id="A0A9D1MN47"/>
<reference evidence="2" key="1">
    <citation type="submission" date="2020-10" db="EMBL/GenBank/DDBJ databases">
        <authorList>
            <person name="Gilroy R."/>
        </authorList>
    </citation>
    <scope>NUCLEOTIDE SEQUENCE</scope>
    <source>
        <strain evidence="2">9366</strain>
    </source>
</reference>
<dbReference type="Proteomes" id="UP000824145">
    <property type="component" value="Unassembled WGS sequence"/>
</dbReference>
<protein>
    <recommendedName>
        <fullName evidence="1">MACPF domain-containing protein</fullName>
    </recommendedName>
</protein>
<evidence type="ECO:0000313" key="2">
    <source>
        <dbReference type="EMBL" id="HIU63371.1"/>
    </source>
</evidence>
<dbReference type="SMART" id="SM00457">
    <property type="entry name" value="MACPF"/>
    <property type="match status" value="1"/>
</dbReference>
<sequence>MFDPDKLIDSGSLRINRNNRKSSTVRVEGESMESFMEDYAKKTSISVGASFGNFFSASVDVAFSTTAKNSLVSNSKFMRFHANVQEFAVSLASGESKYSDFLSDEFQKDLVDPEVTAEELFAKYGTHVIISAAYGGRLDFNYYLYSTETSTTTEDINSIGGKLSANISSFGLNGSVQLDNSYKSEAASKKIEIATTTNTFGGDPAVNMSSIDAMAENYSEWLSSISATPTLIGTLNANSLYPIWKLLPDTEEGRARARELEEDFNYLAKNTYDNLISDYYTQTQSIILRYGSYPQSRADVVVTAALNAGKGEVAEDYFLNYGDIISYGGDEYLKYVPTETHNGYNAGQTYYFKFEDIVWRYYDTDSNGQRLYTSDKILDASKYYDENFLISGMNRDELTAQLMDLLWREQEIDYYYNKYLNEKQEGEDFVGYISRTANHFIMELVGGTSAGNHNYWENSTVRTYLNGFFHDKAFRTENTYRLGYVHYYNSLHPKEDELTLSMDVVSVAPFMENYYGDGMVVTDFAWARGATDNRAYWGSVSDFVDPNFCGFREDWHGVFVPHVEYDSTQRYWYNWSANYDTVAGIKPTIAIRK</sequence>
<dbReference type="Pfam" id="PF01823">
    <property type="entry name" value="MACPF"/>
    <property type="match status" value="1"/>
</dbReference>
<dbReference type="EMBL" id="DVNJ01000032">
    <property type="protein sequence ID" value="HIU63371.1"/>
    <property type="molecule type" value="Genomic_DNA"/>
</dbReference>
<evidence type="ECO:0000259" key="1">
    <source>
        <dbReference type="PROSITE" id="PS51412"/>
    </source>
</evidence>